<organism evidence="1 2">
    <name type="scientific">Mycobacterium kubicae</name>
    <dbReference type="NCBI Taxonomy" id="120959"/>
    <lineage>
        <taxon>Bacteria</taxon>
        <taxon>Bacillati</taxon>
        <taxon>Actinomycetota</taxon>
        <taxon>Actinomycetes</taxon>
        <taxon>Mycobacteriales</taxon>
        <taxon>Mycobacteriaceae</taxon>
        <taxon>Mycobacterium</taxon>
        <taxon>Mycobacterium simiae complex</taxon>
    </lineage>
</organism>
<name>A0AAX1JIS1_9MYCO</name>
<dbReference type="AlphaFoldDB" id="A0AAX1JIS1"/>
<geneLocation type="plasmid" evidence="1 2">
    <name>pJCM_13573_2</name>
</geneLocation>
<dbReference type="Proteomes" id="UP000663583">
    <property type="component" value="Plasmid pJCM_13573_2"/>
</dbReference>
<gene>
    <name evidence="1" type="ORF">I2456_28235</name>
</gene>
<dbReference type="KEGG" id="mku:I2456_28235"/>
<sequence>MYKHLCYASTAIIVVWLLFCTYALVADKAAELHDISATTVDIIHALITQPIHDLATAVRTR</sequence>
<evidence type="ECO:0000313" key="1">
    <source>
        <dbReference type="EMBL" id="QPI41083.1"/>
    </source>
</evidence>
<dbReference type="EMBL" id="CP065049">
    <property type="protein sequence ID" value="QPI41083.1"/>
    <property type="molecule type" value="Genomic_DNA"/>
</dbReference>
<accession>A0AAX1JIS1</accession>
<dbReference type="RefSeq" id="WP_085072574.1">
    <property type="nucleotide sequence ID" value="NZ_CP065049.1"/>
</dbReference>
<evidence type="ECO:0000313" key="2">
    <source>
        <dbReference type="Proteomes" id="UP000663583"/>
    </source>
</evidence>
<protein>
    <submittedName>
        <fullName evidence="1">Uncharacterized protein</fullName>
    </submittedName>
</protein>
<reference evidence="1" key="1">
    <citation type="submission" date="2020-11" db="EMBL/GenBank/DDBJ databases">
        <title>Intraspecies plasmid and genomic variation of Mycobacterium kubicae revealed by the complete genome sequences of two clinical isolates.</title>
        <authorList>
            <person name="Hendrix J.R."/>
            <person name="Epperson L.E."/>
            <person name="Honda J.R."/>
            <person name="Strong M."/>
        </authorList>
    </citation>
    <scope>NUCLEOTIDE SEQUENCE</scope>
    <source>
        <strain evidence="1">JCM 13573</strain>
        <plasmid evidence="1">pJCM_13573_2</plasmid>
    </source>
</reference>
<proteinExistence type="predicted"/>
<keyword evidence="1" id="KW-0614">Plasmid</keyword>